<name>A0A323TFT4_9BACI</name>
<dbReference type="InterPro" id="IPR004099">
    <property type="entry name" value="Pyr_nucl-diS_OxRdtase_dimer"/>
</dbReference>
<comment type="similarity">
    <text evidence="1 10">Belongs to the class-I pyridine nucleotide-disulfide oxidoreductase family.</text>
</comment>
<protein>
    <submittedName>
        <fullName evidence="13">Pyridine nucleotide-disulfide oxidoreductase</fullName>
    </submittedName>
</protein>
<evidence type="ECO:0000256" key="4">
    <source>
        <dbReference type="ARBA" id="ARBA00022857"/>
    </source>
</evidence>
<evidence type="ECO:0000256" key="5">
    <source>
        <dbReference type="ARBA" id="ARBA00023002"/>
    </source>
</evidence>
<evidence type="ECO:0000256" key="8">
    <source>
        <dbReference type="PIRSR" id="PIRSR000350-3"/>
    </source>
</evidence>
<gene>
    <name evidence="13" type="ORF">CR194_00420</name>
</gene>
<dbReference type="InterPro" id="IPR001100">
    <property type="entry name" value="Pyr_nuc-diS_OxRdtase"/>
</dbReference>
<evidence type="ECO:0000259" key="12">
    <source>
        <dbReference type="Pfam" id="PF07992"/>
    </source>
</evidence>
<dbReference type="GO" id="GO:0016668">
    <property type="term" value="F:oxidoreductase activity, acting on a sulfur group of donors, NAD(P) as acceptor"/>
    <property type="evidence" value="ECO:0007669"/>
    <property type="project" value="InterPro"/>
</dbReference>
<keyword evidence="5 10" id="KW-0560">Oxidoreductase</keyword>
<dbReference type="InterPro" id="IPR036188">
    <property type="entry name" value="FAD/NAD-bd_sf"/>
</dbReference>
<evidence type="ECO:0000256" key="2">
    <source>
        <dbReference type="ARBA" id="ARBA00022630"/>
    </source>
</evidence>
<dbReference type="Pfam" id="PF02852">
    <property type="entry name" value="Pyr_redox_dim"/>
    <property type="match status" value="1"/>
</dbReference>
<evidence type="ECO:0000259" key="11">
    <source>
        <dbReference type="Pfam" id="PF02852"/>
    </source>
</evidence>
<evidence type="ECO:0000313" key="14">
    <source>
        <dbReference type="Proteomes" id="UP000248214"/>
    </source>
</evidence>
<keyword evidence="8" id="KW-0547">Nucleotide-binding</keyword>
<feature type="binding site" evidence="8">
    <location>
        <position position="265"/>
    </location>
    <ligand>
        <name>NAD(+)</name>
        <dbReference type="ChEBI" id="CHEBI:57540"/>
    </ligand>
</feature>
<dbReference type="Gene3D" id="3.30.390.30">
    <property type="match status" value="1"/>
</dbReference>
<dbReference type="PIRSF" id="PIRSF000350">
    <property type="entry name" value="Mercury_reductase_MerA"/>
    <property type="match status" value="1"/>
</dbReference>
<evidence type="ECO:0000256" key="7">
    <source>
        <dbReference type="ARBA" id="ARBA00023284"/>
    </source>
</evidence>
<evidence type="ECO:0000256" key="6">
    <source>
        <dbReference type="ARBA" id="ARBA00023157"/>
    </source>
</evidence>
<keyword evidence="14" id="KW-1185">Reference proteome</keyword>
<dbReference type="SUPFAM" id="SSF55424">
    <property type="entry name" value="FAD/NAD-linked reductases, dimerisation (C-terminal) domain"/>
    <property type="match status" value="1"/>
</dbReference>
<evidence type="ECO:0000256" key="3">
    <source>
        <dbReference type="ARBA" id="ARBA00022827"/>
    </source>
</evidence>
<dbReference type="InterPro" id="IPR016156">
    <property type="entry name" value="FAD/NAD-linked_Rdtase_dimer_sf"/>
</dbReference>
<keyword evidence="4" id="KW-0521">NADP</keyword>
<feature type="binding site" evidence="8">
    <location>
        <begin position="177"/>
        <end position="184"/>
    </location>
    <ligand>
        <name>NAD(+)</name>
        <dbReference type="ChEBI" id="CHEBI:57540"/>
    </ligand>
</feature>
<comment type="cofactor">
    <cofactor evidence="8">
        <name>FAD</name>
        <dbReference type="ChEBI" id="CHEBI:57692"/>
    </cofactor>
    <text evidence="8">Binds 1 FAD per subunit.</text>
</comment>
<feature type="domain" description="Pyridine nucleotide-disulphide oxidoreductase dimerisation" evidence="11">
    <location>
        <begin position="341"/>
        <end position="449"/>
    </location>
</feature>
<evidence type="ECO:0000256" key="1">
    <source>
        <dbReference type="ARBA" id="ARBA00007532"/>
    </source>
</evidence>
<keyword evidence="7 10" id="KW-0676">Redox-active center</keyword>
<dbReference type="InterPro" id="IPR012999">
    <property type="entry name" value="Pyr_OxRdtase_I_AS"/>
</dbReference>
<feature type="domain" description="FAD/NAD(P)-binding" evidence="12">
    <location>
        <begin position="4"/>
        <end position="321"/>
    </location>
</feature>
<dbReference type="PRINTS" id="PR00411">
    <property type="entry name" value="PNDRDTASEI"/>
</dbReference>
<feature type="binding site" evidence="8">
    <location>
        <begin position="140"/>
        <end position="142"/>
    </location>
    <ligand>
        <name>FAD</name>
        <dbReference type="ChEBI" id="CHEBI:57692"/>
    </ligand>
</feature>
<dbReference type="SUPFAM" id="SSF51905">
    <property type="entry name" value="FAD/NAD(P)-binding domain"/>
    <property type="match status" value="1"/>
</dbReference>
<organism evidence="13 14">
    <name type="scientific">Salipaludibacillus keqinensis</name>
    <dbReference type="NCBI Taxonomy" id="2045207"/>
    <lineage>
        <taxon>Bacteria</taxon>
        <taxon>Bacillati</taxon>
        <taxon>Bacillota</taxon>
        <taxon>Bacilli</taxon>
        <taxon>Bacillales</taxon>
        <taxon>Bacillaceae</taxon>
    </lineage>
</organism>
<dbReference type="PRINTS" id="PR00368">
    <property type="entry name" value="FADPNR"/>
</dbReference>
<feature type="disulfide bond" description="Redox-active" evidence="9">
    <location>
        <begin position="42"/>
        <end position="47"/>
    </location>
</feature>
<evidence type="ECO:0000256" key="10">
    <source>
        <dbReference type="RuleBase" id="RU003691"/>
    </source>
</evidence>
<reference evidence="13 14" key="1">
    <citation type="submission" date="2017-10" db="EMBL/GenBank/DDBJ databases">
        <title>Bacillus sp. nov., a halophilic bacterium isolated from a Keqin Lake.</title>
        <authorList>
            <person name="Wang H."/>
        </authorList>
    </citation>
    <scope>NUCLEOTIDE SEQUENCE [LARGE SCALE GENOMIC DNA]</scope>
    <source>
        <strain evidence="13 14">KQ-12</strain>
    </source>
</reference>
<dbReference type="InterPro" id="IPR023753">
    <property type="entry name" value="FAD/NAD-binding_dom"/>
</dbReference>
<dbReference type="AlphaFoldDB" id="A0A323TFT4"/>
<evidence type="ECO:0000256" key="9">
    <source>
        <dbReference type="PIRSR" id="PIRSR000350-4"/>
    </source>
</evidence>
<keyword evidence="3 8" id="KW-0274">FAD</keyword>
<dbReference type="PROSITE" id="PS00076">
    <property type="entry name" value="PYRIDINE_REDOX_1"/>
    <property type="match status" value="1"/>
</dbReference>
<keyword evidence="8" id="KW-0520">NAD</keyword>
<dbReference type="PANTHER" id="PTHR43014">
    <property type="entry name" value="MERCURIC REDUCTASE"/>
    <property type="match status" value="1"/>
</dbReference>
<dbReference type="Gene3D" id="3.50.50.60">
    <property type="entry name" value="FAD/NAD(P)-binding domain"/>
    <property type="match status" value="2"/>
</dbReference>
<dbReference type="EMBL" id="PDOD01000001">
    <property type="protein sequence ID" value="PYZ94042.1"/>
    <property type="molecule type" value="Genomic_DNA"/>
</dbReference>
<dbReference type="Pfam" id="PF07992">
    <property type="entry name" value="Pyr_redox_2"/>
    <property type="match status" value="1"/>
</dbReference>
<accession>A0A323TFT4</accession>
<proteinExistence type="inferred from homology"/>
<keyword evidence="2 10" id="KW-0285">Flavoprotein</keyword>
<dbReference type="GO" id="GO:0003955">
    <property type="term" value="F:NAD(P)H dehydrogenase (quinone) activity"/>
    <property type="evidence" value="ECO:0007669"/>
    <property type="project" value="TreeGrafter"/>
</dbReference>
<dbReference type="GO" id="GO:0050660">
    <property type="term" value="F:flavin adenine dinucleotide binding"/>
    <property type="evidence" value="ECO:0007669"/>
    <property type="project" value="TreeGrafter"/>
</dbReference>
<keyword evidence="6" id="KW-1015">Disulfide bond</keyword>
<dbReference type="PANTHER" id="PTHR43014:SF2">
    <property type="entry name" value="MERCURIC REDUCTASE"/>
    <property type="match status" value="1"/>
</dbReference>
<feature type="binding site" evidence="8">
    <location>
        <position position="306"/>
    </location>
    <ligand>
        <name>FAD</name>
        <dbReference type="ChEBI" id="CHEBI:57692"/>
    </ligand>
</feature>
<sequence>MKTYDVIVIGGGSGGLTVAAGAAQFGAKVALVEKRNELGGDCLHFGCVPSKSLIAVAKEVYHLHQSAQAFGLSVSGTLKWQDAKRRVEQAVGTIQDHDGAQRFRDLGVDVIFASATFQDEHSIKLSSGTTIKGKRIVIATGSSPIVPPVEGAEQITQLTNETVFSMDELPKRIVMIGGGPVGLELSQALSRLGAEVIVVDSGDRLLQKEDEDIAEVVRKQIEKEITFFPSTTVEKVTKRDNKTFVTLKGNHSQEVVADALFFASGRKPNTDKLRLDKAEVKVDDKGAIIVKETLQTSQPHIYAVGDVNGQFPFTHGAGHEGKVVVANAVFGLRRKVSYDHVPWAFYTDPEIFHLGMTEEEVRYQHNEDYKVYRMDSKSVDRMIAENDKSSLIKIITDNKGIILGAHGVGNSAGDWMQQLVYMKTNGDSVKKISNSVYPYPSRGEIVKHAGDLYWRERLFGSKLSTLMNKYVSIFR</sequence>
<feature type="binding site" evidence="8">
    <location>
        <position position="51"/>
    </location>
    <ligand>
        <name>FAD</name>
        <dbReference type="ChEBI" id="CHEBI:57692"/>
    </ligand>
</feature>
<comment type="caution">
    <text evidence="13">The sequence shown here is derived from an EMBL/GenBank/DDBJ whole genome shotgun (WGS) entry which is preliminary data.</text>
</comment>
<dbReference type="RefSeq" id="WP_110607677.1">
    <property type="nucleotide sequence ID" value="NZ_PDOD01000001.1"/>
</dbReference>
<dbReference type="OrthoDB" id="9800167at2"/>
<dbReference type="Proteomes" id="UP000248214">
    <property type="component" value="Unassembled WGS sequence"/>
</dbReference>
<evidence type="ECO:0000313" key="13">
    <source>
        <dbReference type="EMBL" id="PYZ94042.1"/>
    </source>
</evidence>